<dbReference type="InterPro" id="IPR029058">
    <property type="entry name" value="AB_hydrolase_fold"/>
</dbReference>
<dbReference type="EMBL" id="JAVHJV010000002">
    <property type="protein sequence ID" value="KAK5944713.1"/>
    <property type="molecule type" value="Genomic_DNA"/>
</dbReference>
<reference evidence="2 3" key="1">
    <citation type="journal article" date="2023" name="Res Sq">
        <title>Genomic and morphological characterization of Knufia obscura isolated from the Mars 2020 spacecraft assembly facility.</title>
        <authorList>
            <person name="Chander A.M."/>
            <person name="Teixeira M.M."/>
            <person name="Singh N.K."/>
            <person name="Williams M.P."/>
            <person name="Parker C.W."/>
            <person name="Leo P."/>
            <person name="Stajich J.E."/>
            <person name="Torok T."/>
            <person name="Tighe S."/>
            <person name="Mason C.E."/>
            <person name="Venkateswaran K."/>
        </authorList>
    </citation>
    <scope>NUCLEOTIDE SEQUENCE [LARGE SCALE GENOMIC DNA]</scope>
    <source>
        <strain evidence="2 3">CCFEE 5817</strain>
    </source>
</reference>
<dbReference type="Gene3D" id="3.40.50.1820">
    <property type="entry name" value="alpha/beta hydrolase"/>
    <property type="match status" value="1"/>
</dbReference>
<dbReference type="GeneID" id="89995362"/>
<dbReference type="Pfam" id="PF12697">
    <property type="entry name" value="Abhydrolase_6"/>
    <property type="match status" value="1"/>
</dbReference>
<feature type="domain" description="AB hydrolase-1" evidence="1">
    <location>
        <begin position="89"/>
        <end position="324"/>
    </location>
</feature>
<organism evidence="2 3">
    <name type="scientific">Knufia obscura</name>
    <dbReference type="NCBI Taxonomy" id="1635080"/>
    <lineage>
        <taxon>Eukaryota</taxon>
        <taxon>Fungi</taxon>
        <taxon>Dikarya</taxon>
        <taxon>Ascomycota</taxon>
        <taxon>Pezizomycotina</taxon>
        <taxon>Eurotiomycetes</taxon>
        <taxon>Chaetothyriomycetidae</taxon>
        <taxon>Chaetothyriales</taxon>
        <taxon>Trichomeriaceae</taxon>
        <taxon>Knufia</taxon>
    </lineage>
</organism>
<evidence type="ECO:0000313" key="2">
    <source>
        <dbReference type="EMBL" id="KAK5944713.1"/>
    </source>
</evidence>
<dbReference type="SUPFAM" id="SSF53474">
    <property type="entry name" value="alpha/beta-Hydrolases"/>
    <property type="match status" value="1"/>
</dbReference>
<gene>
    <name evidence="2" type="ORF">PMZ80_001913</name>
</gene>
<evidence type="ECO:0000259" key="1">
    <source>
        <dbReference type="Pfam" id="PF12697"/>
    </source>
</evidence>
<comment type="caution">
    <text evidence="2">The sequence shown here is derived from an EMBL/GenBank/DDBJ whole genome shotgun (WGS) entry which is preliminary data.</text>
</comment>
<proteinExistence type="predicted"/>
<name>A0ABR0RVT8_9EURO</name>
<keyword evidence="3" id="KW-1185">Reference proteome</keyword>
<dbReference type="Proteomes" id="UP001334248">
    <property type="component" value="Unassembled WGS sequence"/>
</dbReference>
<dbReference type="RefSeq" id="XP_064732803.1">
    <property type="nucleotide sequence ID" value="XM_064870350.1"/>
</dbReference>
<accession>A0ABR0RVT8</accession>
<sequence>MALTTCAFAAPTKGTPTTQPSFANIPIGYVAGFRNPSIQSSVGGQAICISGTIDVTASAKNLQINYQEPANSSEVTELCRDLPNQLNGLQAARRQREEPRYTTFSYDRLGSGLSDHPDPIQTVQAPLQLEIAHELVQLLRTGGISNHTFENVVGVGHSFGSFQVAGLLSQYPDDFDAAVLTGFSTDRSGFAVAFAGVGLTIASQSQPLRFSDLSNGYFTSAAIQGTQHFFFRESNFDPALLNIAEATKQTITVGEFMTTGALTPSPKFKGPIDVVIGENDLPNCHGNCLLPYNLAAAVKDALYPAASNGSSWYLAPGTGHGLNFHYGAHMAYEHIHDFVKKNGF</sequence>
<protein>
    <recommendedName>
        <fullName evidence="1">AB hydrolase-1 domain-containing protein</fullName>
    </recommendedName>
</protein>
<evidence type="ECO:0000313" key="3">
    <source>
        <dbReference type="Proteomes" id="UP001334248"/>
    </source>
</evidence>
<dbReference type="InterPro" id="IPR000073">
    <property type="entry name" value="AB_hydrolase_1"/>
</dbReference>